<evidence type="ECO:0000256" key="4">
    <source>
        <dbReference type="ARBA" id="ARBA00022989"/>
    </source>
</evidence>
<comment type="subcellular location">
    <subcellularLocation>
        <location evidence="1">Cell membrane</location>
        <topology evidence="1">Multi-pass membrane protein</topology>
    </subcellularLocation>
</comment>
<feature type="transmembrane region" description="Helical" evidence="6">
    <location>
        <begin position="6"/>
        <end position="28"/>
    </location>
</feature>
<keyword evidence="8" id="KW-1185">Reference proteome</keyword>
<name>A0A934NB59_9BACT</name>
<evidence type="ECO:0000256" key="5">
    <source>
        <dbReference type="ARBA" id="ARBA00023136"/>
    </source>
</evidence>
<dbReference type="PANTHER" id="PTHR30086">
    <property type="entry name" value="ARGININE EXPORTER PROTEIN ARGO"/>
    <property type="match status" value="1"/>
</dbReference>
<sequence>MRVDFLITTLIVVVTPGIGVLFTLSAAITRGSRAAAVAAIGCTLGIVPHALAAIVGLAALLYTSAVAFQMLKYLGVAYLLYLAWKTVRERGNVTIDQAPSRSAWKVIRSAIIVNLLNPKLSLFFLAFLPQFTNAGDPHPIATMTMLSIVFMLLTLVVFLAYGLLAARVRHKILSRPSVLAWMRRSFAFAFVGLAAKLAVAERS</sequence>
<evidence type="ECO:0000256" key="2">
    <source>
        <dbReference type="ARBA" id="ARBA00022475"/>
    </source>
</evidence>
<keyword evidence="5 6" id="KW-0472">Membrane</keyword>
<dbReference type="Pfam" id="PF01810">
    <property type="entry name" value="LysE"/>
    <property type="match status" value="1"/>
</dbReference>
<feature type="transmembrane region" description="Helical" evidence="6">
    <location>
        <begin position="105"/>
        <end position="128"/>
    </location>
</feature>
<dbReference type="GO" id="GO:0042970">
    <property type="term" value="F:homoserine transmembrane transporter activity"/>
    <property type="evidence" value="ECO:0007669"/>
    <property type="project" value="TreeGrafter"/>
</dbReference>
<keyword evidence="2" id="KW-1003">Cell membrane</keyword>
<dbReference type="PIRSF" id="PIRSF006324">
    <property type="entry name" value="LeuE"/>
    <property type="match status" value="1"/>
</dbReference>
<dbReference type="PANTHER" id="PTHR30086:SF14">
    <property type="entry name" value="HOMOSERINE_HOMOSERINE LACTONE EFFLUX PROTEIN"/>
    <property type="match status" value="1"/>
</dbReference>
<evidence type="ECO:0000313" key="7">
    <source>
        <dbReference type="EMBL" id="MBJ7600499.1"/>
    </source>
</evidence>
<reference evidence="7" key="1">
    <citation type="submission" date="2020-10" db="EMBL/GenBank/DDBJ databases">
        <title>Ca. Dormibacterota MAGs.</title>
        <authorList>
            <person name="Montgomery K."/>
        </authorList>
    </citation>
    <scope>NUCLEOTIDE SEQUENCE [LARGE SCALE GENOMIC DNA]</scope>
    <source>
        <strain evidence="7">SC8812_S17_10</strain>
    </source>
</reference>
<evidence type="ECO:0000313" key="8">
    <source>
        <dbReference type="Proteomes" id="UP000612893"/>
    </source>
</evidence>
<dbReference type="AlphaFoldDB" id="A0A934NB59"/>
<dbReference type="EMBL" id="JAEKNR010000209">
    <property type="protein sequence ID" value="MBJ7600499.1"/>
    <property type="molecule type" value="Genomic_DNA"/>
</dbReference>
<accession>A0A934NB59</accession>
<evidence type="ECO:0000256" key="3">
    <source>
        <dbReference type="ARBA" id="ARBA00022692"/>
    </source>
</evidence>
<dbReference type="RefSeq" id="WP_338204357.1">
    <property type="nucleotide sequence ID" value="NZ_JAEKNR010000209.1"/>
</dbReference>
<comment type="caution">
    <text evidence="7">The sequence shown here is derived from an EMBL/GenBank/DDBJ whole genome shotgun (WGS) entry which is preliminary data.</text>
</comment>
<feature type="transmembrane region" description="Helical" evidence="6">
    <location>
        <begin position="66"/>
        <end position="84"/>
    </location>
</feature>
<dbReference type="GO" id="GO:0005886">
    <property type="term" value="C:plasma membrane"/>
    <property type="evidence" value="ECO:0007669"/>
    <property type="project" value="UniProtKB-SubCell"/>
</dbReference>
<gene>
    <name evidence="7" type="ORF">JF922_20825</name>
</gene>
<evidence type="ECO:0000256" key="6">
    <source>
        <dbReference type="SAM" id="Phobius"/>
    </source>
</evidence>
<dbReference type="Proteomes" id="UP000612893">
    <property type="component" value="Unassembled WGS sequence"/>
</dbReference>
<proteinExistence type="predicted"/>
<evidence type="ECO:0000256" key="1">
    <source>
        <dbReference type="ARBA" id="ARBA00004651"/>
    </source>
</evidence>
<dbReference type="InterPro" id="IPR001123">
    <property type="entry name" value="LeuE-type"/>
</dbReference>
<feature type="transmembrane region" description="Helical" evidence="6">
    <location>
        <begin position="35"/>
        <end position="60"/>
    </location>
</feature>
<feature type="transmembrane region" description="Helical" evidence="6">
    <location>
        <begin position="140"/>
        <end position="166"/>
    </location>
</feature>
<keyword evidence="4 6" id="KW-1133">Transmembrane helix</keyword>
<keyword evidence="3 6" id="KW-0812">Transmembrane</keyword>
<organism evidence="7 8">
    <name type="scientific">Candidatus Nephthysia bennettiae</name>
    <dbReference type="NCBI Taxonomy" id="3127016"/>
    <lineage>
        <taxon>Bacteria</taxon>
        <taxon>Bacillati</taxon>
        <taxon>Candidatus Dormiibacterota</taxon>
        <taxon>Candidatus Dormibacteria</taxon>
        <taxon>Candidatus Dormibacterales</taxon>
        <taxon>Candidatus Dormibacteraceae</taxon>
        <taxon>Candidatus Nephthysia</taxon>
    </lineage>
</organism>
<protein>
    <submittedName>
        <fullName evidence="7">LysE family translocator</fullName>
    </submittedName>
</protein>